<feature type="transmembrane region" description="Helical" evidence="10">
    <location>
        <begin position="59"/>
        <end position="79"/>
    </location>
</feature>
<feature type="transmembrane region" description="Helical" evidence="10">
    <location>
        <begin position="12"/>
        <end position="30"/>
    </location>
</feature>
<dbReference type="InterPro" id="IPR014046">
    <property type="entry name" value="C-di-AMP_synthase"/>
</dbReference>
<comment type="catalytic activity">
    <reaction evidence="1 10">
        <text>2 ATP = 3',3'-c-di-AMP + 2 diphosphate</text>
        <dbReference type="Rhea" id="RHEA:35655"/>
        <dbReference type="ChEBI" id="CHEBI:30616"/>
        <dbReference type="ChEBI" id="CHEBI:33019"/>
        <dbReference type="ChEBI" id="CHEBI:71500"/>
        <dbReference type="EC" id="2.7.7.85"/>
    </reaction>
</comment>
<protein>
    <recommendedName>
        <fullName evidence="10">Diadenylate cyclase</fullName>
        <shortName evidence="10">DAC</shortName>
        <ecNumber evidence="10">2.7.7.85</ecNumber>
    </recommendedName>
    <alternativeName>
        <fullName evidence="10">Cyclic-di-AMP synthase</fullName>
        <shortName evidence="10">c-di-AMP synthase</shortName>
    </alternativeName>
</protein>
<keyword evidence="4 10" id="KW-0812">Transmembrane</keyword>
<feature type="transmembrane region" description="Helical" evidence="10">
    <location>
        <begin position="36"/>
        <end position="52"/>
    </location>
</feature>
<dbReference type="PANTHER" id="PTHR34185">
    <property type="entry name" value="DIADENYLATE CYCLASE"/>
    <property type="match status" value="1"/>
</dbReference>
<evidence type="ECO:0000256" key="4">
    <source>
        <dbReference type="ARBA" id="ARBA00022692"/>
    </source>
</evidence>
<dbReference type="EC" id="2.7.7.85" evidence="10"/>
<dbReference type="PANTHER" id="PTHR34185:SF1">
    <property type="entry name" value="DIADENYLATE CYCLASE"/>
    <property type="match status" value="1"/>
</dbReference>
<dbReference type="Pfam" id="PF02457">
    <property type="entry name" value="DAC"/>
    <property type="match status" value="1"/>
</dbReference>
<evidence type="ECO:0000259" key="11">
    <source>
        <dbReference type="PROSITE" id="PS51794"/>
    </source>
</evidence>
<comment type="similarity">
    <text evidence="10">Belongs to the adenylate cyclase family. DacA/CdaA subfamily.</text>
</comment>
<feature type="domain" description="DAC" evidence="11">
    <location>
        <begin position="80"/>
        <end position="235"/>
    </location>
</feature>
<evidence type="ECO:0000256" key="9">
    <source>
        <dbReference type="ARBA" id="ARBA00023136"/>
    </source>
</evidence>
<evidence type="ECO:0000256" key="10">
    <source>
        <dbReference type="HAMAP-Rule" id="MF_01499"/>
    </source>
</evidence>
<keyword evidence="6 10" id="KW-0547">Nucleotide-binding</keyword>
<evidence type="ECO:0000256" key="5">
    <source>
        <dbReference type="ARBA" id="ARBA00022695"/>
    </source>
</evidence>
<keyword evidence="7 10" id="KW-0067">ATP-binding</keyword>
<evidence type="ECO:0000256" key="2">
    <source>
        <dbReference type="ARBA" id="ARBA00022475"/>
    </source>
</evidence>
<keyword evidence="13" id="KW-1185">Reference proteome</keyword>
<evidence type="ECO:0000256" key="6">
    <source>
        <dbReference type="ARBA" id="ARBA00022741"/>
    </source>
</evidence>
<dbReference type="EMBL" id="AP025516">
    <property type="protein sequence ID" value="BDD86873.1"/>
    <property type="molecule type" value="Genomic_DNA"/>
</dbReference>
<dbReference type="Gene3D" id="3.40.1700.10">
    <property type="entry name" value="DNA integrity scanning protein, DisA, N-terminal domain"/>
    <property type="match status" value="1"/>
</dbReference>
<dbReference type="Pfam" id="PF19293">
    <property type="entry name" value="CdaA_N"/>
    <property type="match status" value="1"/>
</dbReference>
<dbReference type="InterPro" id="IPR045585">
    <property type="entry name" value="CdaA_N"/>
</dbReference>
<evidence type="ECO:0000313" key="13">
    <source>
        <dbReference type="Proteomes" id="UP000830055"/>
    </source>
</evidence>
<dbReference type="PIRSF" id="PIRSF004793">
    <property type="entry name" value="UCP004793"/>
    <property type="match status" value="1"/>
</dbReference>
<dbReference type="RefSeq" id="WP_284153943.1">
    <property type="nucleotide sequence ID" value="NZ_AP025516.1"/>
</dbReference>
<keyword evidence="2 10" id="KW-1003">Cell membrane</keyword>
<dbReference type="InterPro" id="IPR034701">
    <property type="entry name" value="CdaA"/>
</dbReference>
<dbReference type="Proteomes" id="UP000830055">
    <property type="component" value="Chromosome"/>
</dbReference>
<accession>A0ABM7W7F8</accession>
<evidence type="ECO:0000256" key="3">
    <source>
        <dbReference type="ARBA" id="ARBA00022679"/>
    </source>
</evidence>
<comment type="caution">
    <text evidence="10">Lacks conserved residue(s) required for the propagation of feature annotation.</text>
</comment>
<dbReference type="InterPro" id="IPR036888">
    <property type="entry name" value="DNA_integrity_DisA_N_sf"/>
</dbReference>
<evidence type="ECO:0000256" key="8">
    <source>
        <dbReference type="ARBA" id="ARBA00022989"/>
    </source>
</evidence>
<reference evidence="12 13" key="1">
    <citation type="submission" date="2022-01" db="EMBL/GenBank/DDBJ databases">
        <title>Desulfofustis limnae sp. nov., a novel mesophilic sulfate-reducing bacterium isolated from marsh soil.</title>
        <authorList>
            <person name="Watanabe M."/>
            <person name="Takahashi A."/>
            <person name="Kojima H."/>
            <person name="Fukui M."/>
        </authorList>
    </citation>
    <scope>NUCLEOTIDE SEQUENCE [LARGE SCALE GENOMIC DNA]</scope>
    <source>
        <strain evidence="12 13">PPLL</strain>
    </source>
</reference>
<gene>
    <name evidence="10" type="primary">dacA</name>
    <name evidence="12" type="ORF">DPPLL_12380</name>
</gene>
<comment type="subunit">
    <text evidence="10">Probably a homodimer.</text>
</comment>
<dbReference type="InterPro" id="IPR003390">
    <property type="entry name" value="DNA_integrity_scan_DisA_N"/>
</dbReference>
<evidence type="ECO:0000256" key="7">
    <source>
        <dbReference type="ARBA" id="ARBA00022840"/>
    </source>
</evidence>
<dbReference type="SUPFAM" id="SSF143597">
    <property type="entry name" value="YojJ-like"/>
    <property type="match status" value="1"/>
</dbReference>
<evidence type="ECO:0000256" key="1">
    <source>
        <dbReference type="ARBA" id="ARBA00000877"/>
    </source>
</evidence>
<name>A0ABM7W7F8_9BACT</name>
<dbReference type="HAMAP" id="MF_01499">
    <property type="entry name" value="DacA"/>
    <property type="match status" value="1"/>
</dbReference>
<dbReference type="NCBIfam" id="TIGR00159">
    <property type="entry name" value="diadenylate cyclase CdaA"/>
    <property type="match status" value="1"/>
</dbReference>
<dbReference type="InterPro" id="IPR050338">
    <property type="entry name" value="DisA"/>
</dbReference>
<keyword evidence="3 10" id="KW-0808">Transferase</keyword>
<evidence type="ECO:0000313" key="12">
    <source>
        <dbReference type="EMBL" id="BDD86873.1"/>
    </source>
</evidence>
<dbReference type="PROSITE" id="PS51794">
    <property type="entry name" value="DAC"/>
    <property type="match status" value="1"/>
</dbReference>
<organism evidence="12 13">
    <name type="scientific">Desulfofustis limnaeus</name>
    <dbReference type="NCBI Taxonomy" id="2740163"/>
    <lineage>
        <taxon>Bacteria</taxon>
        <taxon>Pseudomonadati</taxon>
        <taxon>Thermodesulfobacteriota</taxon>
        <taxon>Desulfobulbia</taxon>
        <taxon>Desulfobulbales</taxon>
        <taxon>Desulfocapsaceae</taxon>
        <taxon>Desulfofustis</taxon>
    </lineage>
</organism>
<sequence length="264" mass="29937">MFEFVQLFRWQDGLDILVVAFVFYQLISIIRGTRSVQMVIGLGVLVAAYFLARVLELATLLWLLQTFLSSLFLIVIIVFQDDIRRALTQVGQSPFQKSTGMMEKELEEIIRTVFYLSKRRIGALIVIEREMGLRDYVESGFLIDARLTKELLISIFMPVSPLHDGGVIISKGRIHTAGSILPLTQNPYIDKRYGTRHRAAIGLSEETDAVILVVSEETQNISLVQHGAMTAVNDEISLTNSLRAIFIGSKEMHKSTWKNWFVRS</sequence>
<keyword evidence="5 10" id="KW-0548">Nucleotidyltransferase</keyword>
<comment type="function">
    <text evidence="10">Catalyzes the condensation of 2 ATP molecules into cyclic di-AMP (c-di-AMP), a second messenger used to regulate differing processes in different bacteria.</text>
</comment>
<keyword evidence="8 10" id="KW-1133">Transmembrane helix</keyword>
<keyword evidence="9 10" id="KW-0472">Membrane</keyword>
<proteinExistence type="inferred from homology"/>